<dbReference type="HOGENOM" id="CLU_2002930_0_0_4"/>
<evidence type="ECO:0000256" key="1">
    <source>
        <dbReference type="SAM" id="MobiDB-lite"/>
    </source>
</evidence>
<dbReference type="eggNOG" id="COG0179">
    <property type="taxonomic scope" value="Bacteria"/>
</dbReference>
<gene>
    <name evidence="2" type="ordered locus">Veis_0639</name>
</gene>
<protein>
    <recommendedName>
        <fullName evidence="4">2-hydroxyhepta-2,4-diene-1,7-dioate isomerase</fullName>
    </recommendedName>
</protein>
<feature type="region of interest" description="Disordered" evidence="1">
    <location>
        <begin position="1"/>
        <end position="26"/>
    </location>
</feature>
<dbReference type="Proteomes" id="UP000000374">
    <property type="component" value="Chromosome"/>
</dbReference>
<name>A1WFL5_VEREI</name>
<evidence type="ECO:0008006" key="4">
    <source>
        <dbReference type="Google" id="ProtNLM"/>
    </source>
</evidence>
<accession>A1WFL5</accession>
<keyword evidence="3" id="KW-1185">Reference proteome</keyword>
<evidence type="ECO:0000313" key="3">
    <source>
        <dbReference type="Proteomes" id="UP000000374"/>
    </source>
</evidence>
<dbReference type="KEGG" id="vei:Veis_0639"/>
<evidence type="ECO:0000313" key="2">
    <source>
        <dbReference type="EMBL" id="ABM56422.1"/>
    </source>
</evidence>
<organism evidence="2 3">
    <name type="scientific">Verminephrobacter eiseniae (strain EF01-2)</name>
    <dbReference type="NCBI Taxonomy" id="391735"/>
    <lineage>
        <taxon>Bacteria</taxon>
        <taxon>Pseudomonadati</taxon>
        <taxon>Pseudomonadota</taxon>
        <taxon>Betaproteobacteria</taxon>
        <taxon>Burkholderiales</taxon>
        <taxon>Comamonadaceae</taxon>
        <taxon>Verminephrobacter</taxon>
    </lineage>
</organism>
<sequence>MKLLRYGPVGQERPGLPDGDGTRRGISSFASDITGKALSPAHLSALAALDPQSLPLVGSRPRLGAPIGHIGKFIARGLNDADHAAESNAHLPEAVYLKPGDVMTLGIDKLGRQAQTVVAWEQAA</sequence>
<dbReference type="EMBL" id="CP000542">
    <property type="protein sequence ID" value="ABM56422.1"/>
    <property type="molecule type" value="Genomic_DNA"/>
</dbReference>
<proteinExistence type="predicted"/>
<dbReference type="RefSeq" id="WP_011808436.1">
    <property type="nucleotide sequence ID" value="NC_008786.1"/>
</dbReference>
<reference evidence="3" key="1">
    <citation type="submission" date="2006-12" db="EMBL/GenBank/DDBJ databases">
        <title>Complete sequence of chromosome 1 of Verminephrobacter eiseniae EF01-2.</title>
        <authorList>
            <person name="Copeland A."/>
            <person name="Lucas S."/>
            <person name="Lapidus A."/>
            <person name="Barry K."/>
            <person name="Detter J.C."/>
            <person name="Glavina del Rio T."/>
            <person name="Dalin E."/>
            <person name="Tice H."/>
            <person name="Pitluck S."/>
            <person name="Chertkov O."/>
            <person name="Brettin T."/>
            <person name="Bruce D."/>
            <person name="Han C."/>
            <person name="Tapia R."/>
            <person name="Gilna P."/>
            <person name="Schmutz J."/>
            <person name="Larimer F."/>
            <person name="Land M."/>
            <person name="Hauser L."/>
            <person name="Kyrpides N."/>
            <person name="Kim E."/>
            <person name="Stahl D."/>
            <person name="Richardson P."/>
        </authorList>
    </citation>
    <scope>NUCLEOTIDE SEQUENCE [LARGE SCALE GENOMIC DNA]</scope>
    <source>
        <strain evidence="3">EF01-2</strain>
    </source>
</reference>
<dbReference type="AlphaFoldDB" id="A1WFL5"/>
<dbReference type="GeneID" id="76459341"/>
<dbReference type="STRING" id="391735.Veis_0639"/>